<evidence type="ECO:0000256" key="8">
    <source>
        <dbReference type="ARBA" id="ARBA00022989"/>
    </source>
</evidence>
<sequence>MGRVSDVWGRVWRNGEPQDDFEFSRISDCLAEPGTLVWADVYASDHAILKDLAHELGLNEWAVEDSVAEAERTKATVYATHTFFTVYSVDTQVPESDTESALAIHRISAFVLPQGLITVRLSSDFDIDAVSARFDELGGQEFGVGALVHALLDTVVDSHFTAVQYLDDAIEEIEDALFSDSMPRGGLQRTTFQLRKDLVHLRRVVLPMREVVNSIQHRRRDARMSPELDPRYADLYDHVLRASEWTESLRDMITTVFETNLSLQDARLNMVMKKLTGWAAIIAVPTAITGFYGQNVMYPGIETVGGFLTSSAIIVLLVAILYVMFKRRDWL</sequence>
<dbReference type="SUPFAM" id="SSF143865">
    <property type="entry name" value="CorA soluble domain-like"/>
    <property type="match status" value="1"/>
</dbReference>
<keyword evidence="8 11" id="KW-1133">Transmembrane helix</keyword>
<dbReference type="InterPro" id="IPR045861">
    <property type="entry name" value="CorA_cytoplasmic_dom"/>
</dbReference>
<keyword evidence="9" id="KW-0406">Ion transport</keyword>
<dbReference type="PANTHER" id="PTHR46494:SF3">
    <property type="entry name" value="ZINC TRANSPORT PROTEIN ZNTB"/>
    <property type="match status" value="1"/>
</dbReference>
<dbReference type="PANTHER" id="PTHR46494">
    <property type="entry name" value="CORA FAMILY METAL ION TRANSPORTER (EUROFUNG)"/>
    <property type="match status" value="1"/>
</dbReference>
<reference evidence="12" key="1">
    <citation type="submission" date="2006-06" db="EMBL/GenBank/DDBJ databases">
        <title>Complete sequence of chromosome of Mycobacterium sp. MCS.</title>
        <authorList>
            <consortium name="US DOE Joint Genome Institute"/>
            <person name="Copeland A."/>
            <person name="Lucas S."/>
            <person name="Lapidus A."/>
            <person name="Barry K."/>
            <person name="Detter J.C."/>
            <person name="Glavina del Rio T."/>
            <person name="Hammon N."/>
            <person name="Israni S."/>
            <person name="Dalin E."/>
            <person name="Tice H."/>
            <person name="Pitluck S."/>
            <person name="Martinez M."/>
            <person name="Schmutz J."/>
            <person name="Larimer F."/>
            <person name="Land M."/>
            <person name="Hauser L."/>
            <person name="Kyrpides N."/>
            <person name="Kim E."/>
            <person name="Miller C.D."/>
            <person name="Hughes J.E."/>
            <person name="Anderson A.J."/>
            <person name="Sims R.C."/>
            <person name="Richardson P."/>
        </authorList>
    </citation>
    <scope>NUCLEOTIDE SEQUENCE [LARGE SCALE GENOMIC DNA]</scope>
    <source>
        <strain evidence="12">MCS</strain>
    </source>
</reference>
<keyword evidence="7" id="KW-0862">Zinc</keyword>
<feature type="transmembrane region" description="Helical" evidence="11">
    <location>
        <begin position="275"/>
        <end position="292"/>
    </location>
</feature>
<proteinExistence type="inferred from homology"/>
<evidence type="ECO:0000256" key="6">
    <source>
        <dbReference type="ARBA" id="ARBA00022692"/>
    </source>
</evidence>
<evidence type="ECO:0000256" key="2">
    <source>
        <dbReference type="ARBA" id="ARBA00009765"/>
    </source>
</evidence>
<comment type="subcellular location">
    <subcellularLocation>
        <location evidence="1">Cell membrane</location>
        <topology evidence="1">Multi-pass membrane protein</topology>
    </subcellularLocation>
</comment>
<keyword evidence="6 11" id="KW-0812">Transmembrane</keyword>
<evidence type="ECO:0000313" key="12">
    <source>
        <dbReference type="EMBL" id="ABG07022.1"/>
    </source>
</evidence>
<evidence type="ECO:0000256" key="9">
    <source>
        <dbReference type="ARBA" id="ARBA00023065"/>
    </source>
</evidence>
<evidence type="ECO:0000256" key="7">
    <source>
        <dbReference type="ARBA" id="ARBA00022833"/>
    </source>
</evidence>
<dbReference type="GO" id="GO:0005886">
    <property type="term" value="C:plasma membrane"/>
    <property type="evidence" value="ECO:0007669"/>
    <property type="project" value="UniProtKB-SubCell"/>
</dbReference>
<dbReference type="AlphaFoldDB" id="A0A5Q5BFX2"/>
<keyword evidence="4" id="KW-1003">Cell membrane</keyword>
<evidence type="ECO:0000256" key="10">
    <source>
        <dbReference type="ARBA" id="ARBA00023136"/>
    </source>
</evidence>
<dbReference type="GO" id="GO:0015087">
    <property type="term" value="F:cobalt ion transmembrane transporter activity"/>
    <property type="evidence" value="ECO:0007669"/>
    <property type="project" value="TreeGrafter"/>
</dbReference>
<dbReference type="Pfam" id="PF01544">
    <property type="entry name" value="CorA"/>
    <property type="match status" value="1"/>
</dbReference>
<evidence type="ECO:0000256" key="11">
    <source>
        <dbReference type="SAM" id="Phobius"/>
    </source>
</evidence>
<evidence type="ECO:0000256" key="1">
    <source>
        <dbReference type="ARBA" id="ARBA00004651"/>
    </source>
</evidence>
<dbReference type="CDD" id="cd12822">
    <property type="entry name" value="TmCorA-like"/>
    <property type="match status" value="1"/>
</dbReference>
<dbReference type="KEGG" id="mmc:Mmcs_0906"/>
<dbReference type="InterPro" id="IPR045863">
    <property type="entry name" value="CorA_TM1_TM2"/>
</dbReference>
<keyword evidence="10 11" id="KW-0472">Membrane</keyword>
<feature type="transmembrane region" description="Helical" evidence="11">
    <location>
        <begin position="304"/>
        <end position="325"/>
    </location>
</feature>
<keyword evidence="3" id="KW-0813">Transport</keyword>
<protein>
    <submittedName>
        <fullName evidence="12">Mg2+ transporter protein, CorA-like protein</fullName>
    </submittedName>
</protein>
<dbReference type="GO" id="GO:0000287">
    <property type="term" value="F:magnesium ion binding"/>
    <property type="evidence" value="ECO:0007669"/>
    <property type="project" value="TreeGrafter"/>
</dbReference>
<dbReference type="Gene3D" id="1.20.58.340">
    <property type="entry name" value="Magnesium transport protein CorA, transmembrane region"/>
    <property type="match status" value="2"/>
</dbReference>
<dbReference type="GO" id="GO:0015095">
    <property type="term" value="F:magnesium ion transmembrane transporter activity"/>
    <property type="evidence" value="ECO:0007669"/>
    <property type="project" value="TreeGrafter"/>
</dbReference>
<evidence type="ECO:0000256" key="3">
    <source>
        <dbReference type="ARBA" id="ARBA00022448"/>
    </source>
</evidence>
<organism evidence="12">
    <name type="scientific">Mycobacterium sp. (strain MCS)</name>
    <dbReference type="NCBI Taxonomy" id="164756"/>
    <lineage>
        <taxon>Bacteria</taxon>
        <taxon>Bacillati</taxon>
        <taxon>Actinomycetota</taxon>
        <taxon>Actinomycetes</taxon>
        <taxon>Mycobacteriales</taxon>
        <taxon>Mycobacteriaceae</taxon>
        <taxon>Mycobacterium</taxon>
    </lineage>
</organism>
<evidence type="ECO:0000256" key="4">
    <source>
        <dbReference type="ARBA" id="ARBA00022475"/>
    </source>
</evidence>
<name>A0A5Q5BFX2_MYCSS</name>
<keyword evidence="5" id="KW-0997">Cell inner membrane</keyword>
<evidence type="ECO:0000256" key="5">
    <source>
        <dbReference type="ARBA" id="ARBA00022519"/>
    </source>
</evidence>
<gene>
    <name evidence="12" type="ordered locus">Mmcs_0906</name>
</gene>
<dbReference type="EMBL" id="CP000384">
    <property type="protein sequence ID" value="ABG07022.1"/>
    <property type="molecule type" value="Genomic_DNA"/>
</dbReference>
<dbReference type="SUPFAM" id="SSF144083">
    <property type="entry name" value="Magnesium transport protein CorA, transmembrane region"/>
    <property type="match status" value="1"/>
</dbReference>
<dbReference type="GO" id="GO:0050897">
    <property type="term" value="F:cobalt ion binding"/>
    <property type="evidence" value="ECO:0007669"/>
    <property type="project" value="TreeGrafter"/>
</dbReference>
<accession>A0A5Q5BFX2</accession>
<dbReference type="Gene3D" id="3.30.460.20">
    <property type="entry name" value="CorA soluble domain-like"/>
    <property type="match status" value="1"/>
</dbReference>
<comment type="similarity">
    <text evidence="2">Belongs to the CorA metal ion transporter (MIT) (TC 1.A.35) family.</text>
</comment>
<dbReference type="InterPro" id="IPR002523">
    <property type="entry name" value="MgTranspt_CorA/ZnTranspt_ZntB"/>
</dbReference>